<dbReference type="GO" id="GO:0005730">
    <property type="term" value="C:nucleolus"/>
    <property type="evidence" value="ECO:0007669"/>
    <property type="project" value="UniProtKB-SubCell"/>
</dbReference>
<comment type="similarity">
    <text evidence="2">Belongs to the PNO1 family.</text>
</comment>
<evidence type="ECO:0000259" key="7">
    <source>
        <dbReference type="Pfam" id="PF22891"/>
    </source>
</evidence>
<feature type="compositionally biased region" description="Basic and acidic residues" evidence="6">
    <location>
        <begin position="57"/>
        <end position="67"/>
    </location>
</feature>
<comment type="subcellular location">
    <subcellularLocation>
        <location evidence="1">Nucleus</location>
        <location evidence="1">Nucleolus</location>
    </subcellularLocation>
</comment>
<dbReference type="PANTHER" id="PTHR12826:SF13">
    <property type="entry name" value="RNA-BINDING PROTEIN PNO1"/>
    <property type="match status" value="1"/>
</dbReference>
<evidence type="ECO:0000256" key="4">
    <source>
        <dbReference type="ARBA" id="ARBA00023242"/>
    </source>
</evidence>
<sequence>MPKKSKTINVPIEAVDEDIPELVDIESGLDGLELPPLIDDVDEEGETTGVLDEDDDVQMKELKPIKEVKRKRRREDRMDVDETETKKEKPTIEMRKVPVPPHRYGQLKENWVKIITPIVKQLGLQVRFNLKSRNVEIRCPENYDNKTNLQKATEFVKAFILGFTVDDALALIRLDHLFLETFEINDVKPLKGDHLSRAIGRIAGKEGRTKFTIENVTKTRIVLADSKIHLLGSYQSIQVARNAICSLILGSPPNKVYGNLRTLSSRLAERL</sequence>
<dbReference type="InterPro" id="IPR055211">
    <property type="entry name" value="KH_PNO1_2nd"/>
</dbReference>
<feature type="region of interest" description="Disordered" evidence="6">
    <location>
        <begin position="34"/>
        <end position="89"/>
    </location>
</feature>
<feature type="domain" description="PNO1 second type I KH" evidence="7">
    <location>
        <begin position="181"/>
        <end position="264"/>
    </location>
</feature>
<dbReference type="FunFam" id="3.30.1370.10:FF:000048">
    <property type="entry name" value="RNA-binding protein PNO1 isoform X2"/>
    <property type="match status" value="1"/>
</dbReference>
<evidence type="ECO:0000313" key="8">
    <source>
        <dbReference type="Proteomes" id="UP000887540"/>
    </source>
</evidence>
<dbReference type="FunFam" id="3.30.1370.10:FF:000009">
    <property type="entry name" value="RNA-binding protein PNO1"/>
    <property type="match status" value="1"/>
</dbReference>
<proteinExistence type="inferred from homology"/>
<dbReference type="Pfam" id="PF22891">
    <property type="entry name" value="KH_PNO1_2nd"/>
    <property type="match status" value="1"/>
</dbReference>
<accession>A0A914DK89</accession>
<dbReference type="Gene3D" id="3.30.1370.10">
    <property type="entry name" value="K Homology domain, type 1"/>
    <property type="match status" value="2"/>
</dbReference>
<evidence type="ECO:0000256" key="5">
    <source>
        <dbReference type="ARBA" id="ARBA00073789"/>
    </source>
</evidence>
<feature type="compositionally biased region" description="Acidic residues" evidence="6">
    <location>
        <begin position="39"/>
        <end position="56"/>
    </location>
</feature>
<dbReference type="AlphaFoldDB" id="A0A914DK89"/>
<dbReference type="GO" id="GO:0003723">
    <property type="term" value="F:RNA binding"/>
    <property type="evidence" value="ECO:0007669"/>
    <property type="project" value="UniProtKB-KW"/>
</dbReference>
<evidence type="ECO:0000256" key="6">
    <source>
        <dbReference type="SAM" id="MobiDB-lite"/>
    </source>
</evidence>
<dbReference type="InterPro" id="IPR036612">
    <property type="entry name" value="KH_dom_type_1_sf"/>
</dbReference>
<dbReference type="SUPFAM" id="SSF54791">
    <property type="entry name" value="Eukaryotic type KH-domain (KH-domain type I)"/>
    <property type="match status" value="1"/>
</dbReference>
<dbReference type="CDD" id="cd22391">
    <property type="entry name" value="KH-I_PNO1_rpt1"/>
    <property type="match status" value="1"/>
</dbReference>
<protein>
    <recommendedName>
        <fullName evidence="5">RNA-binding protein pno-1</fullName>
    </recommendedName>
</protein>
<dbReference type="Proteomes" id="UP000887540">
    <property type="component" value="Unplaced"/>
</dbReference>
<keyword evidence="3" id="KW-0694">RNA-binding</keyword>
<keyword evidence="8" id="KW-1185">Reference proteome</keyword>
<keyword evidence="4" id="KW-0539">Nucleus</keyword>
<evidence type="ECO:0000256" key="1">
    <source>
        <dbReference type="ARBA" id="ARBA00004604"/>
    </source>
</evidence>
<evidence type="ECO:0000256" key="2">
    <source>
        <dbReference type="ARBA" id="ARBA00007515"/>
    </source>
</evidence>
<dbReference type="InterPro" id="IPR055212">
    <property type="entry name" value="KH-I_PNO1_first"/>
</dbReference>
<name>A0A914DK89_9BILA</name>
<dbReference type="PANTHER" id="PTHR12826">
    <property type="entry name" value="RIBONUCLEASE Y"/>
    <property type="match status" value="1"/>
</dbReference>
<evidence type="ECO:0000313" key="9">
    <source>
        <dbReference type="WBParaSite" id="ACRNAN_scaffold2706.g13644.t1"/>
    </source>
</evidence>
<reference evidence="9" key="1">
    <citation type="submission" date="2022-11" db="UniProtKB">
        <authorList>
            <consortium name="WormBaseParasite"/>
        </authorList>
    </citation>
    <scope>IDENTIFICATION</scope>
</reference>
<dbReference type="WBParaSite" id="ACRNAN_scaffold2706.g13644.t1">
    <property type="protein sequence ID" value="ACRNAN_scaffold2706.g13644.t1"/>
    <property type="gene ID" value="ACRNAN_scaffold2706.g13644"/>
</dbReference>
<evidence type="ECO:0000256" key="3">
    <source>
        <dbReference type="ARBA" id="ARBA00022884"/>
    </source>
</evidence>
<organism evidence="8 9">
    <name type="scientific">Acrobeloides nanus</name>
    <dbReference type="NCBI Taxonomy" id="290746"/>
    <lineage>
        <taxon>Eukaryota</taxon>
        <taxon>Metazoa</taxon>
        <taxon>Ecdysozoa</taxon>
        <taxon>Nematoda</taxon>
        <taxon>Chromadorea</taxon>
        <taxon>Rhabditida</taxon>
        <taxon>Tylenchina</taxon>
        <taxon>Cephalobomorpha</taxon>
        <taxon>Cephaloboidea</taxon>
        <taxon>Cephalobidae</taxon>
        <taxon>Acrobeloides</taxon>
    </lineage>
</organism>
<dbReference type="CDD" id="cd22392">
    <property type="entry name" value="KH-I_PNO1_rpt2"/>
    <property type="match status" value="1"/>
</dbReference>